<dbReference type="InterPro" id="IPR028896">
    <property type="entry name" value="GcvT/YgfZ/DmdA"/>
</dbReference>
<dbReference type="InterPro" id="IPR006076">
    <property type="entry name" value="FAD-dep_OxRdtase"/>
</dbReference>
<dbReference type="GO" id="GO:0005739">
    <property type="term" value="C:mitochondrion"/>
    <property type="evidence" value="ECO:0000318"/>
    <property type="project" value="GO_Central"/>
</dbReference>
<dbReference type="Pfam" id="PF16350">
    <property type="entry name" value="FAO_M"/>
    <property type="match status" value="1"/>
</dbReference>
<dbReference type="InterPro" id="IPR032503">
    <property type="entry name" value="FAO_M"/>
</dbReference>
<dbReference type="STRING" id="10228.B3RR61"/>
<dbReference type="InterPro" id="IPR029043">
    <property type="entry name" value="GcvT/YgfZ_C"/>
</dbReference>
<feature type="domain" description="FAD dependent oxidoreductase central" evidence="5">
    <location>
        <begin position="439"/>
        <end position="491"/>
    </location>
</feature>
<dbReference type="SUPFAM" id="SSF54373">
    <property type="entry name" value="FAD-linked reductases, C-terminal domain"/>
    <property type="match status" value="1"/>
</dbReference>
<dbReference type="HOGENOM" id="CLU_007884_11_1_1"/>
<organism evidence="6 7">
    <name type="scientific">Trichoplax adhaerens</name>
    <name type="common">Trichoplax reptans</name>
    <dbReference type="NCBI Taxonomy" id="10228"/>
    <lineage>
        <taxon>Eukaryota</taxon>
        <taxon>Metazoa</taxon>
        <taxon>Placozoa</taxon>
        <taxon>Uniplacotomia</taxon>
        <taxon>Trichoplacea</taxon>
        <taxon>Trichoplacidae</taxon>
        <taxon>Trichoplax</taxon>
    </lineage>
</organism>
<comment type="similarity">
    <text evidence="1">Belongs to the GcvT family.</text>
</comment>
<name>B3RR61_TRIAD</name>
<dbReference type="InParanoid" id="B3RR61"/>
<dbReference type="Proteomes" id="UP000009022">
    <property type="component" value="Unassembled WGS sequence"/>
</dbReference>
<keyword evidence="7" id="KW-1185">Reference proteome</keyword>
<dbReference type="Pfam" id="PF08669">
    <property type="entry name" value="GCV_T_C"/>
    <property type="match status" value="1"/>
</dbReference>
<dbReference type="EMBL" id="DS985243">
    <property type="protein sequence ID" value="EDV26821.1"/>
    <property type="molecule type" value="Genomic_DNA"/>
</dbReference>
<protein>
    <recommendedName>
        <fullName evidence="8">Dimethylglycine dehydrogenase</fullName>
    </recommendedName>
</protein>
<proteinExistence type="inferred from homology"/>
<dbReference type="PANTHER" id="PTHR43757">
    <property type="entry name" value="AMINOMETHYLTRANSFERASE"/>
    <property type="match status" value="1"/>
</dbReference>
<dbReference type="GO" id="GO:0047865">
    <property type="term" value="F:dimethylglycine dehydrogenase activity"/>
    <property type="evidence" value="ECO:0000318"/>
    <property type="project" value="GO_Central"/>
</dbReference>
<dbReference type="Gene3D" id="3.30.1360.120">
    <property type="entry name" value="Probable tRNA modification gtpase trme, domain 1"/>
    <property type="match status" value="1"/>
</dbReference>
<dbReference type="AlphaFoldDB" id="B3RR61"/>
<dbReference type="GeneID" id="6751499"/>
<accession>B3RR61</accession>
<dbReference type="KEGG" id="tad:TRIADDRAFT_54121"/>
<evidence type="ECO:0000256" key="1">
    <source>
        <dbReference type="ARBA" id="ARBA00008609"/>
    </source>
</evidence>
<dbReference type="PhylomeDB" id="B3RR61"/>
<dbReference type="PANTHER" id="PTHR43757:SF2">
    <property type="entry name" value="AMINOMETHYLTRANSFERASE, MITOCHONDRIAL"/>
    <property type="match status" value="1"/>
</dbReference>
<feature type="domain" description="Aminomethyltransferase C-terminal" evidence="4">
    <location>
        <begin position="790"/>
        <end position="868"/>
    </location>
</feature>
<gene>
    <name evidence="6" type="ORF">TRIADDRAFT_54121</name>
</gene>
<evidence type="ECO:0000259" key="2">
    <source>
        <dbReference type="Pfam" id="PF01266"/>
    </source>
</evidence>
<dbReference type="OrthoDB" id="498204at2759"/>
<dbReference type="InterPro" id="IPR006222">
    <property type="entry name" value="GCVT_N"/>
</dbReference>
<evidence type="ECO:0000259" key="4">
    <source>
        <dbReference type="Pfam" id="PF08669"/>
    </source>
</evidence>
<sequence length="870" mass="96758">MIRVQCREGLAYERKVPSTKDHKQAPITMLSIASLRNCGRAALKSQSLLKLGPQRFASTLGSSLSKRQSDECDAVVIGGGAVGASIAYHLAKREVKDVVLLEKSELTAGSTWHAAGLATYFHPGINLKRIHWDSINLFNVLEAETGQDVGFHKPGSLRLATTPERVNEIYYHMSRHGWNKAPQWIVSPEEIKELCPIINIDSVLAGLYNPNDGHIDPYSLTQALAIGARQYGAEIYVNTPVTDLKQRPDKRWEVHTDQGMLVAKHIINAAGFYGRKIGQMVGLDLPLVAIHHQYCVTGSIPEFKDFKREIPVMRDLEGSYYFRQEKDALVVGPYEAPHKMVVCKDWYDKGVPPDFGKELFESDIDRIVDHYNIAMSRFPAFANADIQRLISGPITFAPENIPLIGPVSELRNYWNAVGFGYGIIHSGGAGRYLADWIVDGEPPYDLMETDGARFDSWATRDYLFDKVSESYGLNNMIMYPKEERPAGRPTSRVSGLYSSLSNHGAVYGFRSGWEVPNWFCLPGDVPGYIPSYKRTNWFGPVGRECNFVLNKAGLYDLSSYGKVTVKGKDAAKFISKVLANKLPEVGQVNVSHMITPKGRVYGEYEVLRLEEDNFFLTCGAAAEKHHLRWLIENSAEYDVEINNVTEEWNCLAISGPKSREILAKATGSSNFSEANFPNHTCQMVLINGVEVGAVAMSFTGQFGWEFYVRSSDMEALHNNLWEAGSEFDIGHVGSYALSNLRVKAGIRALGLEFSVNTNPIEAGLEKYIDFTKPFIGKEAVLAEKLKEASRQLVFLNVDTFDVDAEGNESIWVNDAVQGYTTSGGFDYEAKKGIAFAYLPPHLVKEAGQSLQVDLIGRKYNAKIVADPLHS</sequence>
<dbReference type="InterPro" id="IPR027266">
    <property type="entry name" value="TrmE/GcvT-like"/>
</dbReference>
<evidence type="ECO:0000313" key="6">
    <source>
        <dbReference type="EMBL" id="EDV26821.1"/>
    </source>
</evidence>
<dbReference type="eggNOG" id="KOG2844">
    <property type="taxonomic scope" value="Eukaryota"/>
</dbReference>
<dbReference type="InterPro" id="IPR036188">
    <property type="entry name" value="FAD/NAD-bd_sf"/>
</dbReference>
<dbReference type="OMA" id="NGWERPN"/>
<dbReference type="SUPFAM" id="SSF101790">
    <property type="entry name" value="Aminomethyltransferase beta-barrel domain"/>
    <property type="match status" value="1"/>
</dbReference>
<dbReference type="GO" id="GO:0005737">
    <property type="term" value="C:cytoplasm"/>
    <property type="evidence" value="ECO:0000318"/>
    <property type="project" value="GO_Central"/>
</dbReference>
<evidence type="ECO:0000313" key="7">
    <source>
        <dbReference type="Proteomes" id="UP000009022"/>
    </source>
</evidence>
<reference evidence="6 7" key="1">
    <citation type="journal article" date="2008" name="Nature">
        <title>The Trichoplax genome and the nature of placozoans.</title>
        <authorList>
            <person name="Srivastava M."/>
            <person name="Begovic E."/>
            <person name="Chapman J."/>
            <person name="Putnam N.H."/>
            <person name="Hellsten U."/>
            <person name="Kawashima T."/>
            <person name="Kuo A."/>
            <person name="Mitros T."/>
            <person name="Salamov A."/>
            <person name="Carpenter M.L."/>
            <person name="Signorovitch A.Y."/>
            <person name="Moreno M.A."/>
            <person name="Kamm K."/>
            <person name="Grimwood J."/>
            <person name="Schmutz J."/>
            <person name="Shapiro H."/>
            <person name="Grigoriev I.V."/>
            <person name="Buss L.W."/>
            <person name="Schierwater B."/>
            <person name="Dellaporta S.L."/>
            <person name="Rokhsar D.S."/>
        </authorList>
    </citation>
    <scope>NUCLEOTIDE SEQUENCE [LARGE SCALE GENOMIC DNA]</scope>
    <source>
        <strain evidence="6 7">Grell-BS-1999</strain>
    </source>
</reference>
<dbReference type="SUPFAM" id="SSF103025">
    <property type="entry name" value="Folate-binding domain"/>
    <property type="match status" value="1"/>
</dbReference>
<dbReference type="Pfam" id="PF01571">
    <property type="entry name" value="GCV_T"/>
    <property type="match status" value="1"/>
</dbReference>
<dbReference type="Gene3D" id="3.30.70.1400">
    <property type="entry name" value="Aminomethyltransferase beta-barrel domains"/>
    <property type="match status" value="1"/>
</dbReference>
<dbReference type="InterPro" id="IPR013977">
    <property type="entry name" value="GcvT_C"/>
</dbReference>
<evidence type="ECO:0000259" key="5">
    <source>
        <dbReference type="Pfam" id="PF16350"/>
    </source>
</evidence>
<dbReference type="CTD" id="6751499"/>
<dbReference type="Gene3D" id="3.30.9.10">
    <property type="entry name" value="D-Amino Acid Oxidase, subunit A, domain 2"/>
    <property type="match status" value="1"/>
</dbReference>
<feature type="domain" description="FAD dependent oxidoreductase" evidence="2">
    <location>
        <begin position="73"/>
        <end position="436"/>
    </location>
</feature>
<feature type="domain" description="GCVT N-terminal" evidence="3">
    <location>
        <begin position="496"/>
        <end position="772"/>
    </location>
</feature>
<dbReference type="FunCoup" id="B3RR61">
    <property type="interactions" value="84"/>
</dbReference>
<dbReference type="Pfam" id="PF01266">
    <property type="entry name" value="DAO"/>
    <property type="match status" value="1"/>
</dbReference>
<evidence type="ECO:0000259" key="3">
    <source>
        <dbReference type="Pfam" id="PF01571"/>
    </source>
</evidence>
<dbReference type="GO" id="GO:0005759">
    <property type="term" value="C:mitochondrial matrix"/>
    <property type="evidence" value="ECO:0000318"/>
    <property type="project" value="GO_Central"/>
</dbReference>
<dbReference type="SUPFAM" id="SSF51905">
    <property type="entry name" value="FAD/NAD(P)-binding domain"/>
    <property type="match status" value="1"/>
</dbReference>
<evidence type="ECO:0008006" key="8">
    <source>
        <dbReference type="Google" id="ProtNLM"/>
    </source>
</evidence>
<dbReference type="Gene3D" id="2.40.30.110">
    <property type="entry name" value="Aminomethyltransferase beta-barrel domains"/>
    <property type="match status" value="1"/>
</dbReference>
<dbReference type="RefSeq" id="XP_002110817.1">
    <property type="nucleotide sequence ID" value="XM_002110781.1"/>
</dbReference>
<dbReference type="Gene3D" id="3.50.50.60">
    <property type="entry name" value="FAD/NAD(P)-binding domain"/>
    <property type="match status" value="1"/>
</dbReference>